<dbReference type="Proteomes" id="UP001390339">
    <property type="component" value="Unassembled WGS sequence"/>
</dbReference>
<feature type="domain" description="PLL-like beta propeller" evidence="3">
    <location>
        <begin position="381"/>
        <end position="553"/>
    </location>
</feature>
<sequence>MAERGFWKHVKRGSRHPFSHISTTNLCCWVTETEPAMDVRSQQPGLEVVPPDSDKELSPKRHNKEANDIERVPAEYDGRSHPQAVLYDHYLHPVRGQTDAYKEAIDRIPDRPRPWYRRRRTRLVLIAVLIIVIIAGVAVGSVIGTSSKRGQADGASNGSSNGGNNGGNNVGSSNCSGDDPMRGSPGSPTSAAPGIYPTAISYGFPHLEIIALASNSNSVWRRYRPSNATSIDAFEPPGGLQRIGSGLDLGKTPSLSVTGRFTSDTTAKVLVNRTEIHLADSTGAGYRKYHDDNQPWTGSEKSWDAFPHNLLFRSAATQVTTFRRELELMKTFAIAQGESGAGIWYIEYYLPDHWQTPTRIPSVGPDLHAWAPPTVVAWNGDDTRLDVIAVSSVNNHLIHVYKDTGTNKNATWSEPEDLGGFVTTAPALVSRTPGTLDVFARGGDGGLWHLAFDKGHWANWTLISGTTKIQGQPDAVPLNSDTVGVFAWGQPGGEMLYRRLSPETGTLIPAEGFQAVKGVTLSGPPKAVTDGTSVVNVFAYDQDRQLVWQTFGTDNSAAQGQVKILGKLPTDTSGASISQSTGPALPTVTNTSAKTTATTEAL</sequence>
<dbReference type="EMBL" id="JAPCWZ010000001">
    <property type="protein sequence ID" value="KAK8880249.1"/>
    <property type="molecule type" value="Genomic_DNA"/>
</dbReference>
<comment type="caution">
    <text evidence="4">The sequence shown here is derived from an EMBL/GenBank/DDBJ whole genome shotgun (WGS) entry which is preliminary data.</text>
</comment>
<feature type="compositionally biased region" description="Low complexity" evidence="1">
    <location>
        <begin position="587"/>
        <end position="602"/>
    </location>
</feature>
<name>A0ABR2JN91_9PEZI</name>
<feature type="compositionally biased region" description="Gly residues" evidence="1">
    <location>
        <begin position="160"/>
        <end position="169"/>
    </location>
</feature>
<feature type="compositionally biased region" description="Basic and acidic residues" evidence="1">
    <location>
        <begin position="52"/>
        <end position="75"/>
    </location>
</feature>
<feature type="region of interest" description="Disordered" evidence="1">
    <location>
        <begin position="40"/>
        <end position="75"/>
    </location>
</feature>
<feature type="region of interest" description="Disordered" evidence="1">
    <location>
        <begin position="570"/>
        <end position="602"/>
    </location>
</feature>
<evidence type="ECO:0000256" key="1">
    <source>
        <dbReference type="SAM" id="MobiDB-lite"/>
    </source>
</evidence>
<keyword evidence="2" id="KW-1133">Transmembrane helix</keyword>
<evidence type="ECO:0000313" key="4">
    <source>
        <dbReference type="EMBL" id="KAK8880249.1"/>
    </source>
</evidence>
<evidence type="ECO:0000259" key="3">
    <source>
        <dbReference type="Pfam" id="PF26607"/>
    </source>
</evidence>
<evidence type="ECO:0000256" key="2">
    <source>
        <dbReference type="SAM" id="Phobius"/>
    </source>
</evidence>
<reference evidence="4 5" key="1">
    <citation type="journal article" date="2024" name="IMA Fungus">
        <title>Apiospora arundinis, a panoply of carbohydrate-active enzymes and secondary metabolites.</title>
        <authorList>
            <person name="Sorensen T."/>
            <person name="Petersen C."/>
            <person name="Muurmann A.T."/>
            <person name="Christiansen J.V."/>
            <person name="Brundto M.L."/>
            <person name="Overgaard C.K."/>
            <person name="Boysen A.T."/>
            <person name="Wollenberg R.D."/>
            <person name="Larsen T.O."/>
            <person name="Sorensen J.L."/>
            <person name="Nielsen K.L."/>
            <person name="Sondergaard T.E."/>
        </authorList>
    </citation>
    <scope>NUCLEOTIDE SEQUENCE [LARGE SCALE GENOMIC DNA]</scope>
    <source>
        <strain evidence="4 5">AAU 773</strain>
    </source>
</reference>
<feature type="transmembrane region" description="Helical" evidence="2">
    <location>
        <begin position="123"/>
        <end position="143"/>
    </location>
</feature>
<feature type="compositionally biased region" description="Polar residues" evidence="1">
    <location>
        <begin position="570"/>
        <end position="582"/>
    </location>
</feature>
<dbReference type="SUPFAM" id="SSF89372">
    <property type="entry name" value="Fucose-specific lectin"/>
    <property type="match status" value="1"/>
</dbReference>
<dbReference type="Gene3D" id="2.120.10.70">
    <property type="entry name" value="Fucose-specific lectin"/>
    <property type="match status" value="1"/>
</dbReference>
<keyword evidence="2" id="KW-0472">Membrane</keyword>
<protein>
    <submittedName>
        <fullName evidence="4">Carbohydrate-binding protein</fullName>
    </submittedName>
</protein>
<evidence type="ECO:0000313" key="5">
    <source>
        <dbReference type="Proteomes" id="UP001390339"/>
    </source>
</evidence>
<feature type="region of interest" description="Disordered" evidence="1">
    <location>
        <begin position="146"/>
        <end position="192"/>
    </location>
</feature>
<organism evidence="4 5">
    <name type="scientific">Apiospora arundinis</name>
    <dbReference type="NCBI Taxonomy" id="335852"/>
    <lineage>
        <taxon>Eukaryota</taxon>
        <taxon>Fungi</taxon>
        <taxon>Dikarya</taxon>
        <taxon>Ascomycota</taxon>
        <taxon>Pezizomycotina</taxon>
        <taxon>Sordariomycetes</taxon>
        <taxon>Xylariomycetidae</taxon>
        <taxon>Amphisphaeriales</taxon>
        <taxon>Apiosporaceae</taxon>
        <taxon>Apiospora</taxon>
    </lineage>
</organism>
<proteinExistence type="predicted"/>
<accession>A0ABR2JN91</accession>
<keyword evidence="2" id="KW-0812">Transmembrane</keyword>
<gene>
    <name evidence="4" type="ORF">PGQ11_001543</name>
</gene>
<dbReference type="InterPro" id="IPR058502">
    <property type="entry name" value="PLL-like_beta-prop"/>
</dbReference>
<dbReference type="Pfam" id="PF26607">
    <property type="entry name" value="DUF8189"/>
    <property type="match status" value="1"/>
</dbReference>
<keyword evidence="5" id="KW-1185">Reference proteome</keyword>